<evidence type="ECO:0000256" key="3">
    <source>
        <dbReference type="ARBA" id="ARBA00022475"/>
    </source>
</evidence>
<keyword evidence="5 8" id="KW-1133">Transmembrane helix</keyword>
<feature type="transmembrane region" description="Helical" evidence="8">
    <location>
        <begin position="442"/>
        <end position="459"/>
    </location>
</feature>
<feature type="transmembrane region" description="Helical" evidence="8">
    <location>
        <begin position="414"/>
        <end position="436"/>
    </location>
</feature>
<feature type="transmembrane region" description="Helical" evidence="8">
    <location>
        <begin position="233"/>
        <end position="253"/>
    </location>
</feature>
<evidence type="ECO:0000256" key="1">
    <source>
        <dbReference type="ARBA" id="ARBA00004651"/>
    </source>
</evidence>
<evidence type="ECO:0000256" key="7">
    <source>
        <dbReference type="ARBA" id="ARBA00033993"/>
    </source>
</evidence>
<evidence type="ECO:0000313" key="10">
    <source>
        <dbReference type="EMBL" id="KOO22511.1"/>
    </source>
</evidence>
<comment type="caution">
    <text evidence="10">The sequence shown here is derived from an EMBL/GenBank/DDBJ whole genome shotgun (WGS) entry which is preliminary data.</text>
</comment>
<comment type="subcellular location">
    <subcellularLocation>
        <location evidence="1">Cell membrane</location>
        <topology evidence="1">Multi-pass membrane protein</topology>
    </subcellularLocation>
</comment>
<protein>
    <submittedName>
        <fullName evidence="10">Urea transporter</fullName>
    </submittedName>
</protein>
<dbReference type="Gene3D" id="1.10.3430.10">
    <property type="entry name" value="Ammonium transporter AmtB like domains"/>
    <property type="match status" value="1"/>
</dbReference>
<dbReference type="InterPro" id="IPR004937">
    <property type="entry name" value="Urea_transporter"/>
</dbReference>
<comment type="catalytic activity">
    <reaction evidence="7">
        <text>urea(in) = urea(out)</text>
        <dbReference type="Rhea" id="RHEA:32799"/>
        <dbReference type="ChEBI" id="CHEBI:16199"/>
    </reaction>
</comment>
<name>A0A0M0J7F8_9EUKA</name>
<keyword evidence="6 8" id="KW-0472">Membrane</keyword>
<feature type="transmembrane region" description="Helical" evidence="8">
    <location>
        <begin position="310"/>
        <end position="330"/>
    </location>
</feature>
<sequence>MGSSRPKGAVLSGDLAVTTRPKDAASSTGTTAPVPYWYNPQIHTFGNIGLGGFFHALMAPLATAVIDRASYGGLDVRKVAHDMIGTDKTVLDLCCGVGFSTMEGGHAIDTSPMMLNVARFHRPDLSFSFGNAETYGDTQGYDVVTIMYAMHEMPGDARKRVLANMMRVARESVVIVDIHPEFQETLAKKPMNGEFFLMGEPYVLEYLTNIDTDVFSAAATHENRWSVRRVTMLAGHVVFCNSAASGALMLAALFKGDPWLGTLATIGTVSATTTAKVFNLDSGAIANGLTGYNGCLVGCAFSVFMGTDAWTLPTAVAAAVAAGGSTLLTVPLKMACGAVPQFTLAFNMATLSVLAFVRPLWEFSPPPDPSAVVGGITDWLCAPLVGVSQIFVVNDPIAGAMMLGAIGVYSPQCAALTLMGSAIGTGTGAVLGASHFDIANGLWGFNAALTSLAVGVFFVPKLEMYALAGSGAVASTLVFGGAKGIVAAGLGIPVCTLPFCAVASACMLTPRLGLVPGLLHAANPHSPEKNEAP</sequence>
<dbReference type="SUPFAM" id="SSF53335">
    <property type="entry name" value="S-adenosyl-L-methionine-dependent methyltransferases"/>
    <property type="match status" value="1"/>
</dbReference>
<feature type="transmembrane region" description="Helical" evidence="8">
    <location>
        <begin position="373"/>
        <end position="393"/>
    </location>
</feature>
<dbReference type="AlphaFoldDB" id="A0A0M0J7F8"/>
<keyword evidence="3" id="KW-1003">Cell membrane</keyword>
<evidence type="ECO:0000259" key="9">
    <source>
        <dbReference type="Pfam" id="PF13649"/>
    </source>
</evidence>
<feature type="transmembrane region" description="Helical" evidence="8">
    <location>
        <begin position="342"/>
        <end position="361"/>
    </location>
</feature>
<gene>
    <name evidence="10" type="ORF">Ctob_005253</name>
</gene>
<keyword evidence="11" id="KW-1185">Reference proteome</keyword>
<dbReference type="OrthoDB" id="426293at2759"/>
<evidence type="ECO:0000256" key="6">
    <source>
        <dbReference type="ARBA" id="ARBA00023136"/>
    </source>
</evidence>
<dbReference type="EMBL" id="JWZX01003272">
    <property type="protein sequence ID" value="KOO22511.1"/>
    <property type="molecule type" value="Genomic_DNA"/>
</dbReference>
<evidence type="ECO:0000256" key="4">
    <source>
        <dbReference type="ARBA" id="ARBA00022692"/>
    </source>
</evidence>
<dbReference type="PANTHER" id="PTHR10464:SF4">
    <property type="entry name" value="UREA TRANSPORTER"/>
    <property type="match status" value="1"/>
</dbReference>
<dbReference type="PANTHER" id="PTHR10464">
    <property type="entry name" value="UREA TRANSPORTER"/>
    <property type="match status" value="1"/>
</dbReference>
<proteinExistence type="inferred from homology"/>
<dbReference type="GO" id="GO:0015204">
    <property type="term" value="F:urea transmembrane transporter activity"/>
    <property type="evidence" value="ECO:0007669"/>
    <property type="project" value="InterPro"/>
</dbReference>
<comment type="similarity">
    <text evidence="2">Belongs to the urea transporter family.</text>
</comment>
<evidence type="ECO:0000256" key="5">
    <source>
        <dbReference type="ARBA" id="ARBA00022989"/>
    </source>
</evidence>
<dbReference type="GO" id="GO:0005886">
    <property type="term" value="C:plasma membrane"/>
    <property type="evidence" value="ECO:0007669"/>
    <property type="project" value="UniProtKB-SubCell"/>
</dbReference>
<dbReference type="Proteomes" id="UP000037460">
    <property type="component" value="Unassembled WGS sequence"/>
</dbReference>
<feature type="domain" description="Methyltransferase" evidence="9">
    <location>
        <begin position="90"/>
        <end position="170"/>
    </location>
</feature>
<dbReference type="Pfam" id="PF13649">
    <property type="entry name" value="Methyltransf_25"/>
    <property type="match status" value="1"/>
</dbReference>
<reference evidence="11" key="1">
    <citation type="journal article" date="2015" name="PLoS Genet.">
        <title>Genome Sequence and Transcriptome Analyses of Chrysochromulina tobin: Metabolic Tools for Enhanced Algal Fitness in the Prominent Order Prymnesiales (Haptophyceae).</title>
        <authorList>
            <person name="Hovde B.T."/>
            <person name="Deodato C.R."/>
            <person name="Hunsperger H.M."/>
            <person name="Ryken S.A."/>
            <person name="Yost W."/>
            <person name="Jha R.K."/>
            <person name="Patterson J."/>
            <person name="Monnat R.J. Jr."/>
            <person name="Barlow S.B."/>
            <person name="Starkenburg S.R."/>
            <person name="Cattolico R.A."/>
        </authorList>
    </citation>
    <scope>NUCLEOTIDE SEQUENCE</scope>
    <source>
        <strain evidence="11">CCMP291</strain>
    </source>
</reference>
<dbReference type="InterPro" id="IPR029020">
    <property type="entry name" value="Ammonium/urea_transptr"/>
</dbReference>
<feature type="transmembrane region" description="Helical" evidence="8">
    <location>
        <begin position="259"/>
        <end position="278"/>
    </location>
</feature>
<feature type="transmembrane region" description="Helical" evidence="8">
    <location>
        <begin position="464"/>
        <end position="482"/>
    </location>
</feature>
<organism evidence="10 11">
    <name type="scientific">Chrysochromulina tobinii</name>
    <dbReference type="NCBI Taxonomy" id="1460289"/>
    <lineage>
        <taxon>Eukaryota</taxon>
        <taxon>Haptista</taxon>
        <taxon>Haptophyta</taxon>
        <taxon>Prymnesiophyceae</taxon>
        <taxon>Prymnesiales</taxon>
        <taxon>Chrysochromulinaceae</taxon>
        <taxon>Chrysochromulina</taxon>
    </lineage>
</organism>
<evidence type="ECO:0000313" key="11">
    <source>
        <dbReference type="Proteomes" id="UP000037460"/>
    </source>
</evidence>
<keyword evidence="4 8" id="KW-0812">Transmembrane</keyword>
<dbReference type="Pfam" id="PF03253">
    <property type="entry name" value="UT"/>
    <property type="match status" value="1"/>
</dbReference>
<dbReference type="InterPro" id="IPR029063">
    <property type="entry name" value="SAM-dependent_MTases_sf"/>
</dbReference>
<feature type="transmembrane region" description="Helical" evidence="8">
    <location>
        <begin position="285"/>
        <end position="304"/>
    </location>
</feature>
<accession>A0A0M0J7F8</accession>
<evidence type="ECO:0000256" key="8">
    <source>
        <dbReference type="SAM" id="Phobius"/>
    </source>
</evidence>
<dbReference type="InterPro" id="IPR041698">
    <property type="entry name" value="Methyltransf_25"/>
</dbReference>
<evidence type="ECO:0000256" key="2">
    <source>
        <dbReference type="ARBA" id="ARBA00005914"/>
    </source>
</evidence>
<dbReference type="Gene3D" id="3.40.50.150">
    <property type="entry name" value="Vaccinia Virus protein VP39"/>
    <property type="match status" value="1"/>
</dbReference>